<evidence type="ECO:0000256" key="4">
    <source>
        <dbReference type="ARBA" id="ARBA00022759"/>
    </source>
</evidence>
<evidence type="ECO:0000256" key="8">
    <source>
        <dbReference type="SAM" id="MobiDB-lite"/>
    </source>
</evidence>
<keyword evidence="2" id="KW-0548">Nucleotidyltransferase</keyword>
<keyword evidence="4" id="KW-0255">Endonuclease</keyword>
<evidence type="ECO:0000256" key="6">
    <source>
        <dbReference type="ARBA" id="ARBA00022918"/>
    </source>
</evidence>
<dbReference type="InterPro" id="IPR041373">
    <property type="entry name" value="RT_RNaseH"/>
</dbReference>
<feature type="compositionally biased region" description="Basic residues" evidence="8">
    <location>
        <begin position="644"/>
        <end position="653"/>
    </location>
</feature>
<organism evidence="10 11">
    <name type="scientific">Oryzias sinensis</name>
    <name type="common">Chinese medaka</name>
    <dbReference type="NCBI Taxonomy" id="183150"/>
    <lineage>
        <taxon>Eukaryota</taxon>
        <taxon>Metazoa</taxon>
        <taxon>Chordata</taxon>
        <taxon>Craniata</taxon>
        <taxon>Vertebrata</taxon>
        <taxon>Euteleostomi</taxon>
        <taxon>Actinopterygii</taxon>
        <taxon>Neopterygii</taxon>
        <taxon>Teleostei</taxon>
        <taxon>Neoteleostei</taxon>
        <taxon>Acanthomorphata</taxon>
        <taxon>Ovalentaria</taxon>
        <taxon>Atherinomorphae</taxon>
        <taxon>Beloniformes</taxon>
        <taxon>Adrianichthyidae</taxon>
        <taxon>Oryziinae</taxon>
        <taxon>Oryzias</taxon>
    </lineage>
</organism>
<name>A0A8C7XUN3_9TELE</name>
<dbReference type="GO" id="GO:0004519">
    <property type="term" value="F:endonuclease activity"/>
    <property type="evidence" value="ECO:0007669"/>
    <property type="project" value="UniProtKB-KW"/>
</dbReference>
<dbReference type="Gene3D" id="1.10.340.70">
    <property type="match status" value="1"/>
</dbReference>
<evidence type="ECO:0000313" key="10">
    <source>
        <dbReference type="Ensembl" id="ENSOSIP00000017821.1"/>
    </source>
</evidence>
<dbReference type="PANTHER" id="PTHR37984">
    <property type="entry name" value="PROTEIN CBG26694"/>
    <property type="match status" value="1"/>
</dbReference>
<dbReference type="Pfam" id="PF00665">
    <property type="entry name" value="rve"/>
    <property type="match status" value="1"/>
</dbReference>
<dbReference type="Ensembl" id="ENSOSIT00000018820.1">
    <property type="protein sequence ID" value="ENSOSIP00000017821.1"/>
    <property type="gene ID" value="ENSOSIG00000009703.1"/>
</dbReference>
<evidence type="ECO:0000256" key="2">
    <source>
        <dbReference type="ARBA" id="ARBA00022695"/>
    </source>
</evidence>
<dbReference type="CDD" id="cd09274">
    <property type="entry name" value="RNase_HI_RT_Ty3"/>
    <property type="match status" value="1"/>
</dbReference>
<keyword evidence="6" id="KW-0695">RNA-directed DNA polymerase</keyword>
<dbReference type="GO" id="GO:0003676">
    <property type="term" value="F:nucleic acid binding"/>
    <property type="evidence" value="ECO:0007669"/>
    <property type="project" value="InterPro"/>
</dbReference>
<dbReference type="Pfam" id="PF17917">
    <property type="entry name" value="RT_RNaseH"/>
    <property type="match status" value="1"/>
</dbReference>
<dbReference type="PANTHER" id="PTHR37984:SF5">
    <property type="entry name" value="PROTEIN NYNRIN-LIKE"/>
    <property type="match status" value="1"/>
</dbReference>
<dbReference type="SUPFAM" id="SSF56672">
    <property type="entry name" value="DNA/RNA polymerases"/>
    <property type="match status" value="1"/>
</dbReference>
<keyword evidence="11" id="KW-1185">Reference proteome</keyword>
<evidence type="ECO:0000313" key="11">
    <source>
        <dbReference type="Proteomes" id="UP000694383"/>
    </source>
</evidence>
<dbReference type="GO" id="GO:0003964">
    <property type="term" value="F:RNA-directed DNA polymerase activity"/>
    <property type="evidence" value="ECO:0007669"/>
    <property type="project" value="UniProtKB-KW"/>
</dbReference>
<dbReference type="InterPro" id="IPR041588">
    <property type="entry name" value="Integrase_H2C2"/>
</dbReference>
<keyword evidence="3" id="KW-0540">Nuclease</keyword>
<protein>
    <recommendedName>
        <fullName evidence="7">Gypsy retrotransposon integrase-like protein 1</fullName>
    </recommendedName>
</protein>
<dbReference type="AlphaFoldDB" id="A0A8C7XUN3"/>
<dbReference type="Pfam" id="PF17921">
    <property type="entry name" value="Integrase_H2C2"/>
    <property type="match status" value="1"/>
</dbReference>
<evidence type="ECO:0000259" key="9">
    <source>
        <dbReference type="PROSITE" id="PS50994"/>
    </source>
</evidence>
<dbReference type="FunFam" id="3.30.420.10:FF:000032">
    <property type="entry name" value="Retrovirus-related Pol polyprotein from transposon 297-like Protein"/>
    <property type="match status" value="1"/>
</dbReference>
<dbReference type="PROSITE" id="PS50994">
    <property type="entry name" value="INTEGRASE"/>
    <property type="match status" value="1"/>
</dbReference>
<keyword evidence="5" id="KW-0378">Hydrolase</keyword>
<dbReference type="InterPro" id="IPR012337">
    <property type="entry name" value="RNaseH-like_sf"/>
</dbReference>
<accession>A0A8C7XUN3</accession>
<proteinExistence type="predicted"/>
<dbReference type="Gene3D" id="3.30.420.10">
    <property type="entry name" value="Ribonuclease H-like superfamily/Ribonuclease H"/>
    <property type="match status" value="1"/>
</dbReference>
<evidence type="ECO:0000256" key="5">
    <source>
        <dbReference type="ARBA" id="ARBA00022801"/>
    </source>
</evidence>
<dbReference type="InterPro" id="IPR001584">
    <property type="entry name" value="Integrase_cat-core"/>
</dbReference>
<feature type="domain" description="Integrase catalytic" evidence="9">
    <location>
        <begin position="296"/>
        <end position="467"/>
    </location>
</feature>
<evidence type="ECO:0000256" key="7">
    <source>
        <dbReference type="ARBA" id="ARBA00039658"/>
    </source>
</evidence>
<dbReference type="GO" id="GO:0015074">
    <property type="term" value="P:DNA integration"/>
    <property type="evidence" value="ECO:0007669"/>
    <property type="project" value="InterPro"/>
</dbReference>
<dbReference type="Proteomes" id="UP000694383">
    <property type="component" value="Unplaced"/>
</dbReference>
<dbReference type="Pfam" id="PF22938">
    <property type="entry name" value="Integrase_p58_C"/>
    <property type="match status" value="1"/>
</dbReference>
<evidence type="ECO:0000256" key="1">
    <source>
        <dbReference type="ARBA" id="ARBA00022679"/>
    </source>
</evidence>
<evidence type="ECO:0000256" key="3">
    <source>
        <dbReference type="ARBA" id="ARBA00022722"/>
    </source>
</evidence>
<dbReference type="InterPro" id="IPR043502">
    <property type="entry name" value="DNA/RNA_pol_sf"/>
</dbReference>
<sequence length="664" mass="75026">MGAVLSQVGSEGEIVVAYFSRTFNKVERRYCVMRRELLAIVRAVSHFKYYLCGIPFTVRTDHSALQWLMSFKEPEGQIARWLEELAPYTFKVEYRAGAHHTNADAMSRRPCGPLGCGYCEKRETRETELCVEELGPVDNRDDLICRAIQLVSPLEWRAQQEQDIDLKPVLRWAEAGQRPKWEEVAGCSPTTKGLFEKFGVLQLKDGVLQRAWKEPATGEERWQIVVPSTLKQSVLKTCHGTIGAGHFGISKTLRLRQGFYWGRLRRDVEDFCRRCDLCTAYKGPPDQSRAQLQQLAVGAPMERVAVDIMGPFPRTDHGNRYILVAMDYFTKWPEAYAISDQEAETVADALVVGMFARFGTPEIIHSDQGRNFESAVFGAMCKQLGIQKTRTTPLHPQSHGLVERFNKTLAKQLAILTAEHQRDWDCHLPLVLLAYRSAVQDSTLCTPALLMLGRELRTPAEMAFGKTPDTPAGPPGPEYARRLQDRMDSALAFARDQLQKAGVRQKRNYDMRARGRDFKAGDLVWVYSPKRRKGRCPKLDCHWVGPCEVLEVLGEVVYRVRLPPRGRRVVLHLDRLAPYRGDAQHQQFSGPPKHPPRNVTPPSDVHSGPLLQPPLSAPSLDSTPAPQLEVPETRAQPHTLTPRRPQRQRKPPGHLKNFLCGPSG</sequence>
<dbReference type="InterPro" id="IPR050951">
    <property type="entry name" value="Retrovirus_Pol_polyprotein"/>
</dbReference>
<dbReference type="InterPro" id="IPR036397">
    <property type="entry name" value="RNaseH_sf"/>
</dbReference>
<feature type="region of interest" description="Disordered" evidence="8">
    <location>
        <begin position="582"/>
        <end position="664"/>
    </location>
</feature>
<dbReference type="SUPFAM" id="SSF53098">
    <property type="entry name" value="Ribonuclease H-like"/>
    <property type="match status" value="1"/>
</dbReference>
<dbReference type="FunFam" id="1.10.340.70:FF:000001">
    <property type="entry name" value="Retrovirus-related Pol polyprotein from transposon gypsy-like Protein"/>
    <property type="match status" value="1"/>
</dbReference>
<dbReference type="GeneTree" id="ENSGT01000000214408"/>
<reference evidence="10" key="1">
    <citation type="submission" date="2025-08" db="UniProtKB">
        <authorList>
            <consortium name="Ensembl"/>
        </authorList>
    </citation>
    <scope>IDENTIFICATION</scope>
</reference>
<dbReference type="InterPro" id="IPR054465">
    <property type="entry name" value="Integrase_p58-like_C"/>
</dbReference>
<dbReference type="GO" id="GO:0016787">
    <property type="term" value="F:hydrolase activity"/>
    <property type="evidence" value="ECO:0007669"/>
    <property type="project" value="UniProtKB-KW"/>
</dbReference>
<reference evidence="10" key="2">
    <citation type="submission" date="2025-09" db="UniProtKB">
        <authorList>
            <consortium name="Ensembl"/>
        </authorList>
    </citation>
    <scope>IDENTIFICATION</scope>
</reference>
<keyword evidence="1" id="KW-0808">Transferase</keyword>